<accession>F0WFS4</accession>
<reference evidence="2" key="1">
    <citation type="journal article" date="2011" name="PLoS Biol.">
        <title>Gene gain and loss during evolution of obligate parasitism in the white rust pathogen of Arabidopsis thaliana.</title>
        <authorList>
            <person name="Kemen E."/>
            <person name="Gardiner A."/>
            <person name="Schultz-Larsen T."/>
            <person name="Kemen A.C."/>
            <person name="Balmuth A.L."/>
            <person name="Robert-Seilaniantz A."/>
            <person name="Bailey K."/>
            <person name="Holub E."/>
            <person name="Studholme D.J."/>
            <person name="Maclean D."/>
            <person name="Jones J.D."/>
        </authorList>
    </citation>
    <scope>NUCLEOTIDE SEQUENCE</scope>
</reference>
<evidence type="ECO:0000313" key="2">
    <source>
        <dbReference type="EMBL" id="CCA20058.1"/>
    </source>
</evidence>
<dbReference type="EMBL" id="FR824130">
    <property type="protein sequence ID" value="CCA20058.1"/>
    <property type="molecule type" value="Genomic_DNA"/>
</dbReference>
<protein>
    <submittedName>
        <fullName evidence="2">AlNc14C85G5459 protein</fullName>
    </submittedName>
</protein>
<name>F0WFS4_9STRA</name>
<dbReference type="AlphaFoldDB" id="F0WFS4"/>
<sequence>MSNTRSKHLCSYKTGRCPNERAQKPNGKLLRLCEYHRKLQNQTKRRSDLKHRRQRALRRKILRQRKKQVSYMDMSLIHEPLLSQYQSHDGAWNHAQTAMQSTMLSQNTVEDVKLHTSGASYFEERLKDCEQKLWKFSHIESDDKRKSTQKQPYSPTPVDSPSDVASRIDTNDAKATLNATEWHPSDIQLLIYFIS</sequence>
<feature type="compositionally biased region" description="Polar residues" evidence="1">
    <location>
        <begin position="149"/>
        <end position="159"/>
    </location>
</feature>
<reference evidence="2" key="2">
    <citation type="submission" date="2011-02" db="EMBL/GenBank/DDBJ databases">
        <authorList>
            <person name="MacLean D."/>
        </authorList>
    </citation>
    <scope>NUCLEOTIDE SEQUENCE</scope>
</reference>
<proteinExistence type="predicted"/>
<evidence type="ECO:0000256" key="1">
    <source>
        <dbReference type="SAM" id="MobiDB-lite"/>
    </source>
</evidence>
<dbReference type="HOGENOM" id="CLU_1398629_0_0_1"/>
<gene>
    <name evidence="2" type="primary">AlNc14C85G5459</name>
    <name evidence="2" type="ORF">ALNC14_062010</name>
</gene>
<feature type="region of interest" description="Disordered" evidence="1">
    <location>
        <begin position="140"/>
        <end position="166"/>
    </location>
</feature>
<organism evidence="2">
    <name type="scientific">Albugo laibachii Nc14</name>
    <dbReference type="NCBI Taxonomy" id="890382"/>
    <lineage>
        <taxon>Eukaryota</taxon>
        <taxon>Sar</taxon>
        <taxon>Stramenopiles</taxon>
        <taxon>Oomycota</taxon>
        <taxon>Peronosporomycetes</taxon>
        <taxon>Albuginales</taxon>
        <taxon>Albuginaceae</taxon>
        <taxon>Albugo</taxon>
    </lineage>
</organism>